<dbReference type="AlphaFoldDB" id="A0A1Q8QPL4"/>
<dbReference type="EMBL" id="MLBF01000034">
    <property type="protein sequence ID" value="OLN29291.1"/>
    <property type="molecule type" value="Genomic_DNA"/>
</dbReference>
<dbReference type="RefSeq" id="WP_075366083.1">
    <property type="nucleotide sequence ID" value="NZ_MLBF01000034.1"/>
</dbReference>
<gene>
    <name evidence="1" type="ORF">DSOL_3628</name>
</gene>
<proteinExistence type="predicted"/>
<sequence>MIHAWLGRNWDEVKLEIEQMGKPYTFQVAHPHGKMEPWGSCRVVRVRELDDKVDLVLAHEKFSPKQPLTP</sequence>
<comment type="caution">
    <text evidence="1">The sequence shown here is derived from an EMBL/GenBank/DDBJ whole genome shotgun (WGS) entry which is preliminary data.</text>
</comment>
<keyword evidence="2" id="KW-1185">Reference proteome</keyword>
<protein>
    <submittedName>
        <fullName evidence="1">Uncharacterized protein</fullName>
    </submittedName>
</protein>
<evidence type="ECO:0000313" key="2">
    <source>
        <dbReference type="Proteomes" id="UP000186102"/>
    </source>
</evidence>
<dbReference type="OrthoDB" id="1798796at2"/>
<organism evidence="1 2">
    <name type="scientific">Desulfosporosinus metallidurans</name>
    <dbReference type="NCBI Taxonomy" id="1888891"/>
    <lineage>
        <taxon>Bacteria</taxon>
        <taxon>Bacillati</taxon>
        <taxon>Bacillota</taxon>
        <taxon>Clostridia</taxon>
        <taxon>Eubacteriales</taxon>
        <taxon>Desulfitobacteriaceae</taxon>
        <taxon>Desulfosporosinus</taxon>
    </lineage>
</organism>
<name>A0A1Q8QPL4_9FIRM</name>
<dbReference type="STRING" id="1888891.DSOL_3628"/>
<accession>A0A1Q8QPL4</accession>
<dbReference type="Proteomes" id="UP000186102">
    <property type="component" value="Unassembled WGS sequence"/>
</dbReference>
<reference evidence="1 2" key="1">
    <citation type="submission" date="2016-09" db="EMBL/GenBank/DDBJ databases">
        <title>Complete genome of Desulfosporosinus sp. OL.</title>
        <authorList>
            <person name="Mardanov A."/>
            <person name="Beletsky A."/>
            <person name="Panova A."/>
            <person name="Karnachuk O."/>
            <person name="Ravin N."/>
        </authorList>
    </citation>
    <scope>NUCLEOTIDE SEQUENCE [LARGE SCALE GENOMIC DNA]</scope>
    <source>
        <strain evidence="1 2">OL</strain>
    </source>
</reference>
<evidence type="ECO:0000313" key="1">
    <source>
        <dbReference type="EMBL" id="OLN29291.1"/>
    </source>
</evidence>